<reference evidence="3 4" key="1">
    <citation type="submission" date="2018-07" db="EMBL/GenBank/DDBJ databases">
        <title>Genome analysis of Runella aurantiaca.</title>
        <authorList>
            <person name="Yang X."/>
        </authorList>
    </citation>
    <scope>NUCLEOTIDE SEQUENCE [LARGE SCALE GENOMIC DNA]</scope>
    <source>
        <strain evidence="3 4">YX9</strain>
    </source>
</reference>
<keyword evidence="2" id="KW-1133">Transmembrane helix</keyword>
<keyword evidence="2" id="KW-0812">Transmembrane</keyword>
<gene>
    <name evidence="3" type="ORF">DVG78_29130</name>
</gene>
<feature type="compositionally biased region" description="Basic and acidic residues" evidence="1">
    <location>
        <begin position="117"/>
        <end position="126"/>
    </location>
</feature>
<evidence type="ECO:0000256" key="1">
    <source>
        <dbReference type="SAM" id="MobiDB-lite"/>
    </source>
</evidence>
<dbReference type="Proteomes" id="UP000253141">
    <property type="component" value="Unassembled WGS sequence"/>
</dbReference>
<dbReference type="RefSeq" id="WP_114464531.1">
    <property type="nucleotide sequence ID" value="NZ_QPIW01000045.1"/>
</dbReference>
<evidence type="ECO:0000313" key="4">
    <source>
        <dbReference type="Proteomes" id="UP000253141"/>
    </source>
</evidence>
<keyword evidence="2" id="KW-0472">Membrane</keyword>
<protein>
    <submittedName>
        <fullName evidence="3">Uncharacterized protein</fullName>
    </submittedName>
</protein>
<feature type="compositionally biased region" description="Polar residues" evidence="1">
    <location>
        <begin position="133"/>
        <end position="152"/>
    </location>
</feature>
<keyword evidence="4" id="KW-1185">Reference proteome</keyword>
<dbReference type="EMBL" id="QPIW01000045">
    <property type="protein sequence ID" value="RDB02399.1"/>
    <property type="molecule type" value="Genomic_DNA"/>
</dbReference>
<proteinExistence type="predicted"/>
<evidence type="ECO:0000313" key="3">
    <source>
        <dbReference type="EMBL" id="RDB02399.1"/>
    </source>
</evidence>
<dbReference type="AlphaFoldDB" id="A0A369HY02"/>
<evidence type="ECO:0000256" key="2">
    <source>
        <dbReference type="SAM" id="Phobius"/>
    </source>
</evidence>
<name>A0A369HY02_9BACT</name>
<feature type="region of interest" description="Disordered" evidence="1">
    <location>
        <begin position="117"/>
        <end position="152"/>
    </location>
</feature>
<sequence>MKDERLQLRLDGITRNLLDELARRQKMNVSEWIRNVILEYTSLKKDASTAKNHAEQLVKMEKYIDQREELLKRYEEQPKLTELFERYKGQIVEGTLIRHKADLVHLMANQATVELSKETEETDNKELLPTVQLKASTPVSRSQSPLSEEVPTSPSVSGWLLGHWIWLIGIATLLGVVFLWRWTTTMGKSQKNEEQLPASKDSAGTVVRSFGRQSIA</sequence>
<comment type="caution">
    <text evidence="3">The sequence shown here is derived from an EMBL/GenBank/DDBJ whole genome shotgun (WGS) entry which is preliminary data.</text>
</comment>
<accession>A0A369HY02</accession>
<feature type="region of interest" description="Disordered" evidence="1">
    <location>
        <begin position="190"/>
        <end position="216"/>
    </location>
</feature>
<organism evidence="3 4">
    <name type="scientific">Runella aurantiaca</name>
    <dbReference type="NCBI Taxonomy" id="2282308"/>
    <lineage>
        <taxon>Bacteria</taxon>
        <taxon>Pseudomonadati</taxon>
        <taxon>Bacteroidota</taxon>
        <taxon>Cytophagia</taxon>
        <taxon>Cytophagales</taxon>
        <taxon>Spirosomataceae</taxon>
        <taxon>Runella</taxon>
    </lineage>
</organism>
<dbReference type="CDD" id="cd21631">
    <property type="entry name" value="RHH_CopG_NikR-like"/>
    <property type="match status" value="1"/>
</dbReference>
<feature type="transmembrane region" description="Helical" evidence="2">
    <location>
        <begin position="159"/>
        <end position="180"/>
    </location>
</feature>